<feature type="transmembrane region" description="Helical" evidence="1">
    <location>
        <begin position="40"/>
        <end position="57"/>
    </location>
</feature>
<keyword evidence="1" id="KW-0812">Transmembrane</keyword>
<evidence type="ECO:0008006" key="4">
    <source>
        <dbReference type="Google" id="ProtNLM"/>
    </source>
</evidence>
<evidence type="ECO:0000313" key="3">
    <source>
        <dbReference type="Proteomes" id="UP000462014"/>
    </source>
</evidence>
<comment type="caution">
    <text evidence="2">The sequence shown here is derived from an EMBL/GenBank/DDBJ whole genome shotgun (WGS) entry which is preliminary data.</text>
</comment>
<reference evidence="2 3" key="1">
    <citation type="submission" date="2019-12" db="EMBL/GenBank/DDBJ databases">
        <title>Mucilaginibacter sp. HMF7410 genome sequencing and assembly.</title>
        <authorList>
            <person name="Kang H."/>
            <person name="Cha I."/>
            <person name="Kim H."/>
            <person name="Joh K."/>
        </authorList>
    </citation>
    <scope>NUCLEOTIDE SEQUENCE [LARGE SCALE GENOMIC DNA]</scope>
    <source>
        <strain evidence="2 3">HMF7410</strain>
    </source>
</reference>
<dbReference type="Proteomes" id="UP000462014">
    <property type="component" value="Unassembled WGS sequence"/>
</dbReference>
<feature type="transmembrane region" description="Helical" evidence="1">
    <location>
        <begin position="63"/>
        <end position="82"/>
    </location>
</feature>
<proteinExistence type="predicted"/>
<evidence type="ECO:0000313" key="2">
    <source>
        <dbReference type="EMBL" id="MVN21075.1"/>
    </source>
</evidence>
<keyword evidence="3" id="KW-1185">Reference proteome</keyword>
<dbReference type="EMBL" id="WPIK01000004">
    <property type="protein sequence ID" value="MVN21075.1"/>
    <property type="molecule type" value="Genomic_DNA"/>
</dbReference>
<name>A0A7K1SUS5_9SPHI</name>
<keyword evidence="1" id="KW-1133">Transmembrane helix</keyword>
<gene>
    <name evidence="2" type="ORF">GO621_05950</name>
</gene>
<organism evidence="2 3">
    <name type="scientific">Mucilaginibacter arboris</name>
    <dbReference type="NCBI Taxonomy" id="2682090"/>
    <lineage>
        <taxon>Bacteria</taxon>
        <taxon>Pseudomonadati</taxon>
        <taxon>Bacteroidota</taxon>
        <taxon>Sphingobacteriia</taxon>
        <taxon>Sphingobacteriales</taxon>
        <taxon>Sphingobacteriaceae</taxon>
        <taxon>Mucilaginibacter</taxon>
    </lineage>
</organism>
<feature type="transmembrane region" description="Helical" evidence="1">
    <location>
        <begin position="6"/>
        <end position="28"/>
    </location>
</feature>
<accession>A0A7K1SUS5</accession>
<dbReference type="RefSeq" id="WP_157565108.1">
    <property type="nucleotide sequence ID" value="NZ_WPIK01000004.1"/>
</dbReference>
<protein>
    <recommendedName>
        <fullName evidence="4">Stationary phase survival protein SurE</fullName>
    </recommendedName>
</protein>
<sequence length="87" mass="9579">MAVKNNIVTGALVGLILPLLAYFIAEILFKDQLIPDKPGVPYLIAIGINLILLKFIFKADKDKAGIGLLVVTFIVLILAFIFKIKLR</sequence>
<dbReference type="AlphaFoldDB" id="A0A7K1SUS5"/>
<evidence type="ECO:0000256" key="1">
    <source>
        <dbReference type="SAM" id="Phobius"/>
    </source>
</evidence>
<keyword evidence="1" id="KW-0472">Membrane</keyword>